<dbReference type="OrthoDB" id="2801252at2759"/>
<sequence>MISDVQRDESTTPKSWKDMTLNEVFTKKLHLWVASGLGAGATFTVVLAFSPWFRRWNRAITRRDVVRKVLVSSAIGGSIGYVLARQLQIFVEGIDCEPRHIMRDVRATLRVTKMPEFIASHPGVRDIVATEQSDFSDQSSSSQLNMSERIFTLCYQLFTTRLATHTMQNYLEQDLLASGVSRHDARIVITSLAHALDQDEWRPWFFGFMMVWAYETPKILWRTRPTSAFRGAPLVFRGLAAICDGLLFVPIVLTIYLVDVPAATYTNLIHDKNTVAAVLRAKFCKELDAQSSWK</sequence>
<proteinExistence type="predicted"/>
<evidence type="ECO:0000256" key="1">
    <source>
        <dbReference type="SAM" id="Phobius"/>
    </source>
</evidence>
<organism evidence="2 3">
    <name type="scientific">Daedalea quercina L-15889</name>
    <dbReference type="NCBI Taxonomy" id="1314783"/>
    <lineage>
        <taxon>Eukaryota</taxon>
        <taxon>Fungi</taxon>
        <taxon>Dikarya</taxon>
        <taxon>Basidiomycota</taxon>
        <taxon>Agaricomycotina</taxon>
        <taxon>Agaricomycetes</taxon>
        <taxon>Polyporales</taxon>
        <taxon>Fomitopsis</taxon>
    </lineage>
</organism>
<keyword evidence="1" id="KW-0812">Transmembrane</keyword>
<reference evidence="2 3" key="1">
    <citation type="journal article" date="2016" name="Mol. Biol. Evol.">
        <title>Comparative Genomics of Early-Diverging Mushroom-Forming Fungi Provides Insights into the Origins of Lignocellulose Decay Capabilities.</title>
        <authorList>
            <person name="Nagy L.G."/>
            <person name="Riley R."/>
            <person name="Tritt A."/>
            <person name="Adam C."/>
            <person name="Daum C."/>
            <person name="Floudas D."/>
            <person name="Sun H."/>
            <person name="Yadav J.S."/>
            <person name="Pangilinan J."/>
            <person name="Larsson K.H."/>
            <person name="Matsuura K."/>
            <person name="Barry K."/>
            <person name="Labutti K."/>
            <person name="Kuo R."/>
            <person name="Ohm R.A."/>
            <person name="Bhattacharya S.S."/>
            <person name="Shirouzu T."/>
            <person name="Yoshinaga Y."/>
            <person name="Martin F.M."/>
            <person name="Grigoriev I.V."/>
            <person name="Hibbett D.S."/>
        </authorList>
    </citation>
    <scope>NUCLEOTIDE SEQUENCE [LARGE SCALE GENOMIC DNA]</scope>
    <source>
        <strain evidence="2 3">L-15889</strain>
    </source>
</reference>
<evidence type="ECO:0000313" key="3">
    <source>
        <dbReference type="Proteomes" id="UP000076727"/>
    </source>
</evidence>
<dbReference type="Proteomes" id="UP000076727">
    <property type="component" value="Unassembled WGS sequence"/>
</dbReference>
<name>A0A165TII2_9APHY</name>
<evidence type="ECO:0000313" key="2">
    <source>
        <dbReference type="EMBL" id="KZT73491.1"/>
    </source>
</evidence>
<keyword evidence="3" id="KW-1185">Reference proteome</keyword>
<feature type="transmembrane region" description="Helical" evidence="1">
    <location>
        <begin position="29"/>
        <end position="53"/>
    </location>
</feature>
<keyword evidence="1" id="KW-1133">Transmembrane helix</keyword>
<dbReference type="AlphaFoldDB" id="A0A165TII2"/>
<keyword evidence="1" id="KW-0472">Membrane</keyword>
<protein>
    <submittedName>
        <fullName evidence="2">Uncharacterized protein</fullName>
    </submittedName>
</protein>
<accession>A0A165TII2</accession>
<dbReference type="EMBL" id="KV429036">
    <property type="protein sequence ID" value="KZT73491.1"/>
    <property type="molecule type" value="Genomic_DNA"/>
</dbReference>
<feature type="transmembrane region" description="Helical" evidence="1">
    <location>
        <begin position="234"/>
        <end position="258"/>
    </location>
</feature>
<gene>
    <name evidence="2" type="ORF">DAEQUDRAFT_808171</name>
</gene>